<evidence type="ECO:0000313" key="3">
    <source>
        <dbReference type="Proteomes" id="UP000192760"/>
    </source>
</evidence>
<evidence type="ECO:0000256" key="1">
    <source>
        <dbReference type="SAM" id="MobiDB-lite"/>
    </source>
</evidence>
<dbReference type="Proteomes" id="UP000192760">
    <property type="component" value="Unassembled WGS sequence"/>
</dbReference>
<feature type="compositionally biased region" description="Basic and acidic residues" evidence="1">
    <location>
        <begin position="97"/>
        <end position="109"/>
    </location>
</feature>
<reference evidence="2 3" key="1">
    <citation type="submission" date="2017-02" db="EMBL/GenBank/DDBJ databases">
        <title>The new phylogeny of genus Mycobacterium.</title>
        <authorList>
            <person name="Tortoli E."/>
            <person name="Trovato A."/>
            <person name="Cirillo D.M."/>
        </authorList>
    </citation>
    <scope>NUCLEOTIDE SEQUENCE [LARGE SCALE GENOMIC DNA]</scope>
    <source>
        <strain evidence="2 3">DSM 45255</strain>
    </source>
</reference>
<evidence type="ECO:0000313" key="2">
    <source>
        <dbReference type="EMBL" id="ORB06367.1"/>
    </source>
</evidence>
<feature type="region of interest" description="Disordered" evidence="1">
    <location>
        <begin position="97"/>
        <end position="134"/>
    </location>
</feature>
<sequence length="134" mass="15780">MVVMFWLVGDEEHNDPRFGTASLGLYVRAGSWCIAQVHNQPEAKIPPEWEVPEWVVRGWGSIREANKLVEQGIWEAGHHCWYFVWIRRNNTADHMRYQRKREREKWERKQAKRRNSPGESAETPQESYTGESGA</sequence>
<organism evidence="2 3">
    <name type="scientific">Mycobacterium mantenii</name>
    <dbReference type="NCBI Taxonomy" id="560555"/>
    <lineage>
        <taxon>Bacteria</taxon>
        <taxon>Bacillati</taxon>
        <taxon>Actinomycetota</taxon>
        <taxon>Actinomycetes</taxon>
        <taxon>Mycobacteriales</taxon>
        <taxon>Mycobacteriaceae</taxon>
        <taxon>Mycobacterium</taxon>
        <taxon>Mycobacterium avium complex (MAC)</taxon>
    </lineage>
</organism>
<accession>A0A1X0FXA4</accession>
<gene>
    <name evidence="2" type="ORF">BST30_10360</name>
</gene>
<dbReference type="EMBL" id="MVHW01000009">
    <property type="protein sequence ID" value="ORB06367.1"/>
    <property type="molecule type" value="Genomic_DNA"/>
</dbReference>
<comment type="caution">
    <text evidence="2">The sequence shown here is derived from an EMBL/GenBank/DDBJ whole genome shotgun (WGS) entry which is preliminary data.</text>
</comment>
<dbReference type="AlphaFoldDB" id="A0A1X0FXA4"/>
<name>A0A1X0FXA4_MYCNT</name>
<feature type="compositionally biased region" description="Polar residues" evidence="1">
    <location>
        <begin position="122"/>
        <end position="134"/>
    </location>
</feature>
<proteinExistence type="predicted"/>
<protein>
    <submittedName>
        <fullName evidence="2">Uncharacterized protein</fullName>
    </submittedName>
</protein>